<organism evidence="2 3">
    <name type="scientific">Mucilaginibacter polytrichastri</name>
    <dbReference type="NCBI Taxonomy" id="1302689"/>
    <lineage>
        <taxon>Bacteria</taxon>
        <taxon>Pseudomonadati</taxon>
        <taxon>Bacteroidota</taxon>
        <taxon>Sphingobacteriia</taxon>
        <taxon>Sphingobacteriales</taxon>
        <taxon>Sphingobacteriaceae</taxon>
        <taxon>Mucilaginibacter</taxon>
    </lineage>
</organism>
<dbReference type="Pfam" id="PF01850">
    <property type="entry name" value="PIN"/>
    <property type="match status" value="1"/>
</dbReference>
<dbReference type="PANTHER" id="PTHR36173:SF2">
    <property type="entry name" value="RIBONUCLEASE VAPC16"/>
    <property type="match status" value="1"/>
</dbReference>
<accession>A0A1Q6A3C2</accession>
<dbReference type="STRING" id="1302689.RG47T_3979"/>
<name>A0A1Q6A3C2_9SPHI</name>
<feature type="domain" description="PIN" evidence="1">
    <location>
        <begin position="5"/>
        <end position="48"/>
    </location>
</feature>
<evidence type="ECO:0000259" key="1">
    <source>
        <dbReference type="Pfam" id="PF01850"/>
    </source>
</evidence>
<evidence type="ECO:0000313" key="3">
    <source>
        <dbReference type="Proteomes" id="UP000186720"/>
    </source>
</evidence>
<dbReference type="InterPro" id="IPR002716">
    <property type="entry name" value="PIN_dom"/>
</dbReference>
<proteinExistence type="predicted"/>
<dbReference type="AlphaFoldDB" id="A0A1Q6A3C2"/>
<dbReference type="InterPro" id="IPR052919">
    <property type="entry name" value="TA_system_RNase"/>
</dbReference>
<dbReference type="Proteomes" id="UP000186720">
    <property type="component" value="Unassembled WGS sequence"/>
</dbReference>
<dbReference type="PANTHER" id="PTHR36173">
    <property type="entry name" value="RIBONUCLEASE VAPC16-RELATED"/>
    <property type="match status" value="1"/>
</dbReference>
<comment type="caution">
    <text evidence="2">The sequence shown here is derived from an EMBL/GenBank/DDBJ whole genome shotgun (WGS) entry which is preliminary data.</text>
</comment>
<protein>
    <recommendedName>
        <fullName evidence="1">PIN domain-containing protein</fullName>
    </recommendedName>
</protein>
<dbReference type="EMBL" id="MPPL01000001">
    <property type="protein sequence ID" value="OKS88510.1"/>
    <property type="molecule type" value="Genomic_DNA"/>
</dbReference>
<keyword evidence="3" id="KW-1185">Reference proteome</keyword>
<evidence type="ECO:0000313" key="2">
    <source>
        <dbReference type="EMBL" id="OKS88510.1"/>
    </source>
</evidence>
<dbReference type="InterPro" id="IPR029060">
    <property type="entry name" value="PIN-like_dom_sf"/>
</dbReference>
<dbReference type="SUPFAM" id="SSF88723">
    <property type="entry name" value="PIN domain-like"/>
    <property type="match status" value="1"/>
</dbReference>
<sequence>MPIEFSHIQELLKLSFNHNDPFDRIIIAQGISENLNIITKDNKFKHYPVKIMWA</sequence>
<gene>
    <name evidence="2" type="ORF">RG47T_3979</name>
</gene>
<reference evidence="2 3" key="1">
    <citation type="submission" date="2016-11" db="EMBL/GenBank/DDBJ databases">
        <title>Whole Genome Sequencing of Mucilaginibacter polytrichastri RG4-7(T) isolated from the moss sample.</title>
        <authorList>
            <person name="Li Y."/>
        </authorList>
    </citation>
    <scope>NUCLEOTIDE SEQUENCE [LARGE SCALE GENOMIC DNA]</scope>
    <source>
        <strain evidence="2 3">RG4-7</strain>
    </source>
</reference>